<accession>A0A7X0SLZ2</accession>
<dbReference type="Pfam" id="PF10057">
    <property type="entry name" value="MpsC"/>
    <property type="match status" value="1"/>
</dbReference>
<dbReference type="InterPro" id="IPR018745">
    <property type="entry name" value="MpsC"/>
</dbReference>
<name>A0A7X0SLZ2_9BACL</name>
<dbReference type="AlphaFoldDB" id="A0A7X0SLZ2"/>
<evidence type="ECO:0000259" key="1">
    <source>
        <dbReference type="Pfam" id="PF10057"/>
    </source>
</evidence>
<dbReference type="Proteomes" id="UP000564644">
    <property type="component" value="Unassembled WGS sequence"/>
</dbReference>
<comment type="caution">
    <text evidence="2">The sequence shown here is derived from an EMBL/GenBank/DDBJ whole genome shotgun (WGS) entry which is preliminary data.</text>
</comment>
<dbReference type="EMBL" id="JACJVO010000020">
    <property type="protein sequence ID" value="MBB6732455.1"/>
    <property type="molecule type" value="Genomic_DNA"/>
</dbReference>
<evidence type="ECO:0000313" key="3">
    <source>
        <dbReference type="Proteomes" id="UP000564644"/>
    </source>
</evidence>
<keyword evidence="3" id="KW-1185">Reference proteome</keyword>
<feature type="domain" description="Na+-translocating membrane potential-generating system MpsC" evidence="1">
    <location>
        <begin position="6"/>
        <end position="112"/>
    </location>
</feature>
<dbReference type="RefSeq" id="WP_185130121.1">
    <property type="nucleotide sequence ID" value="NZ_JACJVO010000020.1"/>
</dbReference>
<protein>
    <submittedName>
        <fullName evidence="2">DUF2294 family protein</fullName>
    </submittedName>
</protein>
<reference evidence="2 3" key="1">
    <citation type="submission" date="2020-08" db="EMBL/GenBank/DDBJ databases">
        <title>Cohnella phylogeny.</title>
        <authorList>
            <person name="Dunlap C."/>
        </authorList>
    </citation>
    <scope>NUCLEOTIDE SEQUENCE [LARGE SCALE GENOMIC DNA]</scope>
    <source>
        <strain evidence="2 3">CBP 2801</strain>
    </source>
</reference>
<evidence type="ECO:0000313" key="2">
    <source>
        <dbReference type="EMBL" id="MBB6732455.1"/>
    </source>
</evidence>
<organism evidence="2 3">
    <name type="scientific">Cohnella zeiphila</name>
    <dbReference type="NCBI Taxonomy" id="2761120"/>
    <lineage>
        <taxon>Bacteria</taxon>
        <taxon>Bacillati</taxon>
        <taxon>Bacillota</taxon>
        <taxon>Bacilli</taxon>
        <taxon>Bacillales</taxon>
        <taxon>Paenibacillaceae</taxon>
        <taxon>Cohnella</taxon>
    </lineage>
</organism>
<sequence>MSLAAGQLKQSILKLYNEINMEMFNAGVSRQRVDFVGNKILILSINHRVPVLKLLDGKDRESTKRLDSLLSEHFKSELKKAFEREFQMHIVATLKDYDIVTEYSGTIIILDRDVESYLNDAL</sequence>
<gene>
    <name evidence="2" type="ORF">H7C18_16155</name>
</gene>
<proteinExistence type="predicted"/>